<dbReference type="SUPFAM" id="SSF53098">
    <property type="entry name" value="Ribonuclease H-like"/>
    <property type="match status" value="1"/>
</dbReference>
<dbReference type="GO" id="GO:0046983">
    <property type="term" value="F:protein dimerization activity"/>
    <property type="evidence" value="ECO:0007669"/>
    <property type="project" value="InterPro"/>
</dbReference>
<dbReference type="GeneID" id="100573168"/>
<dbReference type="EnsemblMetazoa" id="XM_003240297.1">
    <property type="protein sequence ID" value="XP_003240345.1"/>
    <property type="gene ID" value="LOC100573168"/>
</dbReference>
<proteinExistence type="predicted"/>
<name>A0A8R1W3Q6_ACYPI</name>
<dbReference type="InterPro" id="IPR052958">
    <property type="entry name" value="IFN-induced_PKR_regulator"/>
</dbReference>
<organism evidence="2 3">
    <name type="scientific">Acyrthosiphon pisum</name>
    <name type="common">Pea aphid</name>
    <dbReference type="NCBI Taxonomy" id="7029"/>
    <lineage>
        <taxon>Eukaryota</taxon>
        <taxon>Metazoa</taxon>
        <taxon>Ecdysozoa</taxon>
        <taxon>Arthropoda</taxon>
        <taxon>Hexapoda</taxon>
        <taxon>Insecta</taxon>
        <taxon>Pterygota</taxon>
        <taxon>Neoptera</taxon>
        <taxon>Paraneoptera</taxon>
        <taxon>Hemiptera</taxon>
        <taxon>Sternorrhyncha</taxon>
        <taxon>Aphidomorpha</taxon>
        <taxon>Aphidoidea</taxon>
        <taxon>Aphididae</taxon>
        <taxon>Macrosiphini</taxon>
        <taxon>Acyrthosiphon</taxon>
    </lineage>
</organism>
<dbReference type="InterPro" id="IPR008906">
    <property type="entry name" value="HATC_C_dom"/>
</dbReference>
<accession>A0A8R1W3Q6</accession>
<sequence>MLDAALLYTTDLPGTFEELEGELKTWKAIWKEKPVDELPSTAMETIFLPFMNYYPNIKRLLILFATIPVTTCTSERSFSSLKRIKTYLRSTMGENRLNGLALLNIHPEIIIKPEEVVDTYANKHPRRLQLL</sequence>
<dbReference type="RefSeq" id="XP_003240345.1">
    <property type="nucleotide sequence ID" value="XM_003240297.1"/>
</dbReference>
<dbReference type="Proteomes" id="UP000007819">
    <property type="component" value="Unassembled WGS sequence"/>
</dbReference>
<dbReference type="Pfam" id="PF05699">
    <property type="entry name" value="Dimer_Tnp_hAT"/>
    <property type="match status" value="1"/>
</dbReference>
<feature type="domain" description="HAT C-terminal dimerisation" evidence="1">
    <location>
        <begin position="53"/>
        <end position="106"/>
    </location>
</feature>
<dbReference type="InterPro" id="IPR012337">
    <property type="entry name" value="RNaseH-like_sf"/>
</dbReference>
<dbReference type="PANTHER" id="PTHR46289:SF14">
    <property type="entry name" value="DUF4371 DOMAIN-CONTAINING PROTEIN"/>
    <property type="match status" value="1"/>
</dbReference>
<dbReference type="PANTHER" id="PTHR46289">
    <property type="entry name" value="52 KDA REPRESSOR OF THE INHIBITOR OF THE PROTEIN KINASE-LIKE PROTEIN-RELATED"/>
    <property type="match status" value="1"/>
</dbReference>
<dbReference type="AlphaFoldDB" id="A0A8R1W3Q6"/>
<reference evidence="3" key="1">
    <citation type="submission" date="2010-06" db="EMBL/GenBank/DDBJ databases">
        <authorList>
            <person name="Jiang H."/>
            <person name="Abraham K."/>
            <person name="Ali S."/>
            <person name="Alsbrooks S.L."/>
            <person name="Anim B.N."/>
            <person name="Anosike U.S."/>
            <person name="Attaway T."/>
            <person name="Bandaranaike D.P."/>
            <person name="Battles P.K."/>
            <person name="Bell S.N."/>
            <person name="Bell A.V."/>
            <person name="Beltran B."/>
            <person name="Bickham C."/>
            <person name="Bustamante Y."/>
            <person name="Caleb T."/>
            <person name="Canada A."/>
            <person name="Cardenas V."/>
            <person name="Carter K."/>
            <person name="Chacko J."/>
            <person name="Chandrabose M.N."/>
            <person name="Chavez D."/>
            <person name="Chavez A."/>
            <person name="Chen L."/>
            <person name="Chu H.-S."/>
            <person name="Claassen K.J."/>
            <person name="Cockrell R."/>
            <person name="Collins M."/>
            <person name="Cooper J.A."/>
            <person name="Cree A."/>
            <person name="Curry S.M."/>
            <person name="Da Y."/>
            <person name="Dao M.D."/>
            <person name="Das B."/>
            <person name="Davila M.-L."/>
            <person name="Davy-Carroll L."/>
            <person name="Denson S."/>
            <person name="Dinh H."/>
            <person name="Ebong V.E."/>
            <person name="Edwards J.R."/>
            <person name="Egan A."/>
            <person name="El-Daye J."/>
            <person name="Escobedo L."/>
            <person name="Fernandez S."/>
            <person name="Fernando P.R."/>
            <person name="Flagg N."/>
            <person name="Forbes L.D."/>
            <person name="Fowler R.G."/>
            <person name="Fu Q."/>
            <person name="Gabisi R.A."/>
            <person name="Ganer J."/>
            <person name="Garbino Pronczuk A."/>
            <person name="Garcia R.M."/>
            <person name="Garner T."/>
            <person name="Garrett T.E."/>
            <person name="Gonzalez D.A."/>
            <person name="Hamid H."/>
            <person name="Hawkins E.S."/>
            <person name="Hirani K."/>
            <person name="Hogues M.E."/>
            <person name="Hollins B."/>
            <person name="Hsiao C.-H."/>
            <person name="Jabil R."/>
            <person name="James M.L."/>
            <person name="Jhangiani S.N."/>
            <person name="Johnson B."/>
            <person name="Johnson Q."/>
            <person name="Joshi V."/>
            <person name="Kalu J.B."/>
            <person name="Kam C."/>
            <person name="Kashfia A."/>
            <person name="Keebler J."/>
            <person name="Kisamo H."/>
            <person name="Kovar C.L."/>
            <person name="Lago L.A."/>
            <person name="Lai C.-Y."/>
            <person name="Laidlaw J."/>
            <person name="Lara F."/>
            <person name="Le T.-K."/>
            <person name="Lee S.L."/>
            <person name="Legall F.H."/>
            <person name="Lemon S.J."/>
            <person name="Lewis L.R."/>
            <person name="Li B."/>
            <person name="Liu Y."/>
            <person name="Liu Y.-S."/>
            <person name="Lopez J."/>
            <person name="Lozado R.J."/>
            <person name="Lu J."/>
            <person name="Madu R.C."/>
            <person name="Maheshwari M."/>
            <person name="Maheshwari R."/>
            <person name="Malloy K."/>
            <person name="Martinez E."/>
            <person name="Mathew T."/>
            <person name="Mercado I.C."/>
            <person name="Mercado C."/>
            <person name="Meyer B."/>
            <person name="Montgomery K."/>
            <person name="Morgan M.B."/>
            <person name="Munidasa M."/>
            <person name="Nazareth L.V."/>
            <person name="Nelson J."/>
            <person name="Ng B.M."/>
            <person name="Nguyen N.B."/>
            <person name="Nguyen P.Q."/>
            <person name="Nguyen T."/>
            <person name="Obregon M."/>
            <person name="Okwuonu G.O."/>
            <person name="Onwere C.G."/>
            <person name="Orozco G."/>
            <person name="Parra A."/>
            <person name="Patel S."/>
            <person name="Patil S."/>
            <person name="Perez A."/>
            <person name="Perez Y."/>
            <person name="Pham C."/>
            <person name="Primus E.L."/>
            <person name="Pu L.-L."/>
            <person name="Puazo M."/>
            <person name="Qin X."/>
            <person name="Quiroz J.B."/>
            <person name="Reese J."/>
            <person name="Richards S."/>
            <person name="Rives C.M."/>
            <person name="Robberts R."/>
            <person name="Ruiz S.J."/>
            <person name="Ruiz M.J."/>
            <person name="Santibanez J."/>
            <person name="Schneider B.W."/>
            <person name="Sisson I."/>
            <person name="Smith M."/>
            <person name="Sodergren E."/>
            <person name="Song X.-Z."/>
            <person name="Song B.B."/>
            <person name="Summersgill H."/>
            <person name="Thelus R."/>
            <person name="Thornton R.D."/>
            <person name="Trejos Z.Y."/>
            <person name="Usmani K."/>
            <person name="Vattathil S."/>
            <person name="Villasana D."/>
            <person name="Walker D.L."/>
            <person name="Wang S."/>
            <person name="Wang K."/>
            <person name="White C.S."/>
            <person name="Williams A.C."/>
            <person name="Williamson J."/>
            <person name="Wilson K."/>
            <person name="Woghiren I.O."/>
            <person name="Woodworth J.R."/>
            <person name="Worley K.C."/>
            <person name="Wright R.A."/>
            <person name="Wu W."/>
            <person name="Young L."/>
            <person name="Zhang L."/>
            <person name="Zhang J."/>
            <person name="Zhu Y."/>
            <person name="Muzny D.M."/>
            <person name="Weinstock G."/>
            <person name="Gibbs R.A."/>
        </authorList>
    </citation>
    <scope>NUCLEOTIDE SEQUENCE [LARGE SCALE GENOMIC DNA]</scope>
    <source>
        <strain evidence="3">LSR1</strain>
    </source>
</reference>
<protein>
    <recommendedName>
        <fullName evidence="1">HAT C-terminal dimerisation domain-containing protein</fullName>
    </recommendedName>
</protein>
<dbReference type="OrthoDB" id="10069446at2759"/>
<reference evidence="2" key="2">
    <citation type="submission" date="2022-06" db="UniProtKB">
        <authorList>
            <consortium name="EnsemblMetazoa"/>
        </authorList>
    </citation>
    <scope>IDENTIFICATION</scope>
</reference>
<evidence type="ECO:0000313" key="3">
    <source>
        <dbReference type="Proteomes" id="UP000007819"/>
    </source>
</evidence>
<evidence type="ECO:0000313" key="2">
    <source>
        <dbReference type="EnsemblMetazoa" id="XP_003240345.1"/>
    </source>
</evidence>
<dbReference type="KEGG" id="api:100573168"/>
<evidence type="ECO:0000259" key="1">
    <source>
        <dbReference type="Pfam" id="PF05699"/>
    </source>
</evidence>
<keyword evidence="3" id="KW-1185">Reference proteome</keyword>